<dbReference type="Proteomes" id="UP001176883">
    <property type="component" value="Unassembled WGS sequence"/>
</dbReference>
<feature type="chain" id="PRO_5047138814" evidence="3">
    <location>
        <begin position="24"/>
        <end position="548"/>
    </location>
</feature>
<feature type="domain" description="Sialate O-acetylesterase" evidence="4">
    <location>
        <begin position="304"/>
        <end position="378"/>
    </location>
</feature>
<proteinExistence type="predicted"/>
<evidence type="ECO:0000313" key="5">
    <source>
        <dbReference type="EMBL" id="MDO5971789.1"/>
    </source>
</evidence>
<comment type="caution">
    <text evidence="5">The sequence shown here is derived from an EMBL/GenBank/DDBJ whole genome shotgun (WGS) entry which is preliminary data.</text>
</comment>
<dbReference type="EMBL" id="JAUOEK010000172">
    <property type="protein sequence ID" value="MDO5971789.1"/>
    <property type="molecule type" value="Genomic_DNA"/>
</dbReference>
<keyword evidence="3" id="KW-0732">Signal</keyword>
<organism evidence="5 6">
    <name type="scientific">Flavivirga aquimarina</name>
    <dbReference type="NCBI Taxonomy" id="2027862"/>
    <lineage>
        <taxon>Bacteria</taxon>
        <taxon>Pseudomonadati</taxon>
        <taxon>Bacteroidota</taxon>
        <taxon>Flavobacteriia</taxon>
        <taxon>Flavobacteriales</taxon>
        <taxon>Flavobacteriaceae</taxon>
        <taxon>Flavivirga</taxon>
    </lineage>
</organism>
<evidence type="ECO:0000313" key="6">
    <source>
        <dbReference type="Proteomes" id="UP001176883"/>
    </source>
</evidence>
<dbReference type="Gene3D" id="3.40.50.1110">
    <property type="entry name" value="SGNH hydrolase"/>
    <property type="match status" value="1"/>
</dbReference>
<dbReference type="PROSITE" id="PS51257">
    <property type="entry name" value="PROKAR_LIPOPROTEIN"/>
    <property type="match status" value="1"/>
</dbReference>
<dbReference type="InterPro" id="IPR039329">
    <property type="entry name" value="SIAE"/>
</dbReference>
<reference evidence="5" key="1">
    <citation type="submission" date="2023-07" db="EMBL/GenBank/DDBJ databases">
        <title>Two novel species in the genus Flavivirga.</title>
        <authorList>
            <person name="Kwon K."/>
        </authorList>
    </citation>
    <scope>NUCLEOTIDE SEQUENCE</scope>
    <source>
        <strain evidence="5">KCTC 52353</strain>
    </source>
</reference>
<evidence type="ECO:0000256" key="1">
    <source>
        <dbReference type="ARBA" id="ARBA00022801"/>
    </source>
</evidence>
<dbReference type="RefSeq" id="WP_303279503.1">
    <property type="nucleotide sequence ID" value="NZ_JAUOEK010000172.1"/>
</dbReference>
<feature type="region of interest" description="Disordered" evidence="2">
    <location>
        <begin position="274"/>
        <end position="302"/>
    </location>
</feature>
<keyword evidence="6" id="KW-1185">Reference proteome</keyword>
<evidence type="ECO:0000256" key="2">
    <source>
        <dbReference type="SAM" id="MobiDB-lite"/>
    </source>
</evidence>
<protein>
    <submittedName>
        <fullName evidence="5">Sialate O-acetylesterase</fullName>
    </submittedName>
</protein>
<feature type="signal peptide" evidence="3">
    <location>
        <begin position="1"/>
        <end position="23"/>
    </location>
</feature>
<dbReference type="SUPFAM" id="SSF52266">
    <property type="entry name" value="SGNH hydrolase"/>
    <property type="match status" value="1"/>
</dbReference>
<dbReference type="PANTHER" id="PTHR22901:SF0">
    <property type="entry name" value="SIALATE O-ACETYLESTERASE"/>
    <property type="match status" value="1"/>
</dbReference>
<evidence type="ECO:0000256" key="3">
    <source>
        <dbReference type="SAM" id="SignalP"/>
    </source>
</evidence>
<dbReference type="InterPro" id="IPR005181">
    <property type="entry name" value="SASA"/>
</dbReference>
<sequence length="548" mass="62572">MKNHLMLLANVLFAVMLSSSCMAINLSMPSIFADRMVLQRGQNVPVWGITDAKAQVEVVFAGQKKVTKADANGKWRIDLNPMKASKESRIMRVSVSLNGKSKELKILDVLVGEVWLAGGQSNMYRPFRMLIGKAVDPKYEPIAEYLRNEAATANDPLFRQFRVGREHSVFEEKTQGRGKWSKAVPGDVNEFCGTAYFFARELRRELNVPVALLSCNLGATRVEPWIPMSAYQKNDTLKTYYEEQINLHKKQLKSWNQEKEDDKYQLELAKWQTKANEAKQNGSKEPRKPRKPEAPNRDKQVPSTLYNAMIHPMIPYAIKGAIWYQGESNQNNFPEQYAMRLSAMIEGWREAWGQNKLFFYYCQLANYKKVNSEPLEETDSWVIVQDQQRRALTILDAGMAVLNDIGEAKDIHPKNKVDAGKRLSLWAMKQVYGKHIVCSGPIYKSSVIKGNKVLITFDYAGSGLMVGKKHLMEPTVQVNTPLQRFQICGSDRQWEWAKAKIIGQNKVEVWHKDIQDPEEVRYAWSPNPEGANLYNKEGLPASLFKTKN</sequence>
<name>A0ABT8WF55_9FLAO</name>
<dbReference type="PANTHER" id="PTHR22901">
    <property type="entry name" value="SIALATE O-ACETYLESTERASE"/>
    <property type="match status" value="1"/>
</dbReference>
<feature type="compositionally biased region" description="Basic and acidic residues" evidence="2">
    <location>
        <begin position="282"/>
        <end position="300"/>
    </location>
</feature>
<keyword evidence="1" id="KW-0378">Hydrolase</keyword>
<evidence type="ECO:0000259" key="4">
    <source>
        <dbReference type="Pfam" id="PF03629"/>
    </source>
</evidence>
<gene>
    <name evidence="5" type="ORF">Q4Q35_18460</name>
</gene>
<dbReference type="Pfam" id="PF03629">
    <property type="entry name" value="SASA"/>
    <property type="match status" value="1"/>
</dbReference>
<accession>A0ABT8WF55</accession>
<dbReference type="InterPro" id="IPR036514">
    <property type="entry name" value="SGNH_hydro_sf"/>
</dbReference>